<feature type="compositionally biased region" description="Polar residues" evidence="15">
    <location>
        <begin position="178"/>
        <end position="188"/>
    </location>
</feature>
<reference evidence="17 18" key="1">
    <citation type="submission" date="2024-06" db="EMBL/GenBank/DDBJ databases">
        <title>Complete genome of Phlyctema vagabunda strain 19-DSS-EL-015.</title>
        <authorList>
            <person name="Fiorenzani C."/>
        </authorList>
    </citation>
    <scope>NUCLEOTIDE SEQUENCE [LARGE SCALE GENOMIC DNA]</scope>
    <source>
        <strain evidence="17 18">19-DSS-EL-015</strain>
    </source>
</reference>
<evidence type="ECO:0000256" key="10">
    <source>
        <dbReference type="ARBA" id="ARBA00023254"/>
    </source>
</evidence>
<dbReference type="SMART" id="SM01408">
    <property type="entry name" value="ING"/>
    <property type="match status" value="1"/>
</dbReference>
<keyword evidence="10" id="KW-0469">Meiosis</keyword>
<evidence type="ECO:0000256" key="12">
    <source>
        <dbReference type="ARBA" id="ARBA00037044"/>
    </source>
</evidence>
<feature type="region of interest" description="Disordered" evidence="15">
    <location>
        <begin position="224"/>
        <end position="353"/>
    </location>
</feature>
<evidence type="ECO:0000313" key="17">
    <source>
        <dbReference type="EMBL" id="KAL3424862.1"/>
    </source>
</evidence>
<keyword evidence="5 13" id="KW-0863">Zinc-finger</keyword>
<dbReference type="Gene3D" id="3.30.40.10">
    <property type="entry name" value="Zinc/RING finger domain, C3HC4 (zinc finger)"/>
    <property type="match status" value="1"/>
</dbReference>
<dbReference type="CDD" id="cd15505">
    <property type="entry name" value="PHD_ING"/>
    <property type="match status" value="1"/>
</dbReference>
<dbReference type="PANTHER" id="PTHR10333:SF100">
    <property type="entry name" value="CHROMATIN MODIFICATION-RELATED PROTEIN YNG2"/>
    <property type="match status" value="1"/>
</dbReference>
<comment type="subunit">
    <text evidence="14">Component of an histone acetyltransferase complex. Interacts with H3K4me3 and to a lesser extent with H3K4me2.</text>
</comment>
<dbReference type="PANTHER" id="PTHR10333">
    <property type="entry name" value="INHIBITOR OF GROWTH PROTEIN"/>
    <property type="match status" value="1"/>
</dbReference>
<evidence type="ECO:0000259" key="16">
    <source>
        <dbReference type="PROSITE" id="PS50016"/>
    </source>
</evidence>
<comment type="subcellular location">
    <subcellularLocation>
        <location evidence="1 14">Nucleus</location>
    </subcellularLocation>
</comment>
<keyword evidence="7 14" id="KW-0156">Chromatin regulator</keyword>
<feature type="domain" description="PHD-type" evidence="16">
    <location>
        <begin position="354"/>
        <end position="403"/>
    </location>
</feature>
<dbReference type="InterPro" id="IPR024610">
    <property type="entry name" value="ING_N_histone-binding"/>
</dbReference>
<dbReference type="InterPro" id="IPR001965">
    <property type="entry name" value="Znf_PHD"/>
</dbReference>
<keyword evidence="6 14" id="KW-0862">Zinc</keyword>
<dbReference type="InterPro" id="IPR013083">
    <property type="entry name" value="Znf_RING/FYVE/PHD"/>
</dbReference>
<evidence type="ECO:0000256" key="1">
    <source>
        <dbReference type="ARBA" id="ARBA00004123"/>
    </source>
</evidence>
<feature type="compositionally biased region" description="Polar residues" evidence="15">
    <location>
        <begin position="301"/>
        <end position="311"/>
    </location>
</feature>
<dbReference type="Gene3D" id="6.10.140.1740">
    <property type="match status" value="1"/>
</dbReference>
<evidence type="ECO:0000256" key="14">
    <source>
        <dbReference type="RuleBase" id="RU361213"/>
    </source>
</evidence>
<proteinExistence type="inferred from homology"/>
<comment type="function">
    <text evidence="14">Component of an histone acetyltransferase complex.</text>
</comment>
<dbReference type="InterPro" id="IPR019786">
    <property type="entry name" value="Zinc_finger_PHD-type_CS"/>
</dbReference>
<evidence type="ECO:0000313" key="18">
    <source>
        <dbReference type="Proteomes" id="UP001629113"/>
    </source>
</evidence>
<sequence>MAAPNEPSDCASVLDEFTNRVANLPAEIAFMQEEIREKDRLMEKCRLVINKADGRIQAWIRENGSHTPNPQEEKYHKAIIENFDRAEILQAEKIALALRMQKNYNKHLTELDKNIKKLQDRGEFPKEEGFPSMLNPPPVQKRAPPAAVAAQPLSQINNSASVVHARHPNQYPNRMLPTASQTQQAPGGSSTSLPATPAAAHLLHQRTREMSLGASHKRQRLAQGLGALPPNSSGLARPPVGPGTPKAGTPSSSRAGSIGPRASQKTTTTSKKIAPHRQGAAPRKSKPVKSIVSHLKRRPGTKNSPSSTNESELSDAESVSGDDDDEGGSPRMGRDGDGDEEMGDGDDDEGGDDKKYCTCQTVSYGDMVACDNQSCPYEWFHWSCVGLKSEPVGTWICPVCTRDMKR</sequence>
<evidence type="ECO:0000256" key="7">
    <source>
        <dbReference type="ARBA" id="ARBA00022853"/>
    </source>
</evidence>
<dbReference type="InterPro" id="IPR011011">
    <property type="entry name" value="Znf_FYVE_PHD"/>
</dbReference>
<gene>
    <name evidence="17" type="ORF">PVAG01_04143</name>
</gene>
<keyword evidence="4" id="KW-0227">DNA damage</keyword>
<dbReference type="EMBL" id="JBFCZG010000003">
    <property type="protein sequence ID" value="KAL3424862.1"/>
    <property type="molecule type" value="Genomic_DNA"/>
</dbReference>
<dbReference type="CDD" id="cd16858">
    <property type="entry name" value="ING_ING3_Yng2p"/>
    <property type="match status" value="1"/>
</dbReference>
<evidence type="ECO:0000256" key="5">
    <source>
        <dbReference type="ARBA" id="ARBA00022771"/>
    </source>
</evidence>
<comment type="function">
    <text evidence="12">Component of the NuA4 histone acetyltransferase complex which is involved in transcriptional activation of selected genes principally by acetylation of nucleosomal histone H4 and H2A. The NuA4 complex is also involved in DNA repair. Involved in cell cycle progression and meiosis.</text>
</comment>
<evidence type="ECO:0000256" key="11">
    <source>
        <dbReference type="ARBA" id="ARBA00023306"/>
    </source>
</evidence>
<accession>A0ABR4PNE0</accession>
<organism evidence="17 18">
    <name type="scientific">Phlyctema vagabunda</name>
    <dbReference type="NCBI Taxonomy" id="108571"/>
    <lineage>
        <taxon>Eukaryota</taxon>
        <taxon>Fungi</taxon>
        <taxon>Dikarya</taxon>
        <taxon>Ascomycota</taxon>
        <taxon>Pezizomycotina</taxon>
        <taxon>Leotiomycetes</taxon>
        <taxon>Helotiales</taxon>
        <taxon>Dermateaceae</taxon>
        <taxon>Phlyctema</taxon>
    </lineage>
</organism>
<dbReference type="Pfam" id="PF12998">
    <property type="entry name" value="ING"/>
    <property type="match status" value="1"/>
</dbReference>
<evidence type="ECO:0000256" key="8">
    <source>
        <dbReference type="ARBA" id="ARBA00023204"/>
    </source>
</evidence>
<keyword evidence="8" id="KW-0234">DNA repair</keyword>
<keyword evidence="3 14" id="KW-0479">Metal-binding</keyword>
<dbReference type="InterPro" id="IPR028651">
    <property type="entry name" value="ING_fam"/>
</dbReference>
<protein>
    <recommendedName>
        <fullName evidence="14">Chromatin modification-related protein</fullName>
    </recommendedName>
</protein>
<dbReference type="Proteomes" id="UP001629113">
    <property type="component" value="Unassembled WGS sequence"/>
</dbReference>
<keyword evidence="18" id="KW-1185">Reference proteome</keyword>
<evidence type="ECO:0000256" key="13">
    <source>
        <dbReference type="PROSITE-ProRule" id="PRU00146"/>
    </source>
</evidence>
<dbReference type="SUPFAM" id="SSF57903">
    <property type="entry name" value="FYVE/PHD zinc finger"/>
    <property type="match status" value="1"/>
</dbReference>
<feature type="region of interest" description="Disordered" evidence="15">
    <location>
        <begin position="124"/>
        <end position="146"/>
    </location>
</feature>
<comment type="similarity">
    <text evidence="2 14">Belongs to the ING family.</text>
</comment>
<evidence type="ECO:0000256" key="4">
    <source>
        <dbReference type="ARBA" id="ARBA00022763"/>
    </source>
</evidence>
<evidence type="ECO:0000256" key="6">
    <source>
        <dbReference type="ARBA" id="ARBA00022833"/>
    </source>
</evidence>
<dbReference type="PROSITE" id="PS01359">
    <property type="entry name" value="ZF_PHD_1"/>
    <property type="match status" value="1"/>
</dbReference>
<feature type="region of interest" description="Disordered" evidence="15">
    <location>
        <begin position="169"/>
        <end position="195"/>
    </location>
</feature>
<dbReference type="InterPro" id="IPR019787">
    <property type="entry name" value="Znf_PHD-finger"/>
</dbReference>
<evidence type="ECO:0000256" key="2">
    <source>
        <dbReference type="ARBA" id="ARBA00010210"/>
    </source>
</evidence>
<evidence type="ECO:0000256" key="15">
    <source>
        <dbReference type="SAM" id="MobiDB-lite"/>
    </source>
</evidence>
<name>A0ABR4PNE0_9HELO</name>
<feature type="compositionally biased region" description="Acidic residues" evidence="15">
    <location>
        <begin position="337"/>
        <end position="351"/>
    </location>
</feature>
<evidence type="ECO:0000256" key="9">
    <source>
        <dbReference type="ARBA" id="ARBA00023242"/>
    </source>
</evidence>
<feature type="compositionally biased region" description="Acidic residues" evidence="15">
    <location>
        <begin position="312"/>
        <end position="327"/>
    </location>
</feature>
<comment type="domain">
    <text evidence="14">The PHD-type zinc finger mediates the binding to H3K4me3.</text>
</comment>
<keyword evidence="11" id="KW-0131">Cell cycle</keyword>
<comment type="caution">
    <text evidence="17">The sequence shown here is derived from an EMBL/GenBank/DDBJ whole genome shotgun (WGS) entry which is preliminary data.</text>
</comment>
<dbReference type="SMART" id="SM00249">
    <property type="entry name" value="PHD"/>
    <property type="match status" value="1"/>
</dbReference>
<evidence type="ECO:0000256" key="3">
    <source>
        <dbReference type="ARBA" id="ARBA00022723"/>
    </source>
</evidence>
<keyword evidence="9 14" id="KW-0539">Nucleus</keyword>
<dbReference type="PROSITE" id="PS50016">
    <property type="entry name" value="ZF_PHD_2"/>
    <property type="match status" value="1"/>
</dbReference>